<comment type="similarity">
    <text evidence="1">Belongs to the peptidase M28 family.</text>
</comment>
<dbReference type="OrthoDB" id="429143at2759"/>
<evidence type="ECO:0000256" key="1">
    <source>
        <dbReference type="RuleBase" id="RU361240"/>
    </source>
</evidence>
<dbReference type="GO" id="GO:0005737">
    <property type="term" value="C:cytoplasm"/>
    <property type="evidence" value="ECO:0007669"/>
    <property type="project" value="TreeGrafter"/>
</dbReference>
<dbReference type="Pfam" id="PF04389">
    <property type="entry name" value="Peptidase_M28"/>
    <property type="match status" value="1"/>
</dbReference>
<dbReference type="EMBL" id="SWKV01000010">
    <property type="protein sequence ID" value="KAF3044066.1"/>
    <property type="molecule type" value="Genomic_DNA"/>
</dbReference>
<evidence type="ECO:0000313" key="4">
    <source>
        <dbReference type="EMBL" id="KAF3044066.1"/>
    </source>
</evidence>
<sequence length="883" mass="96691">MFCKPMLASFALGLIAATTAFTPKLNAAGEELRLIKTSDADNGTWYTEQEKLDLFISTPSCAHFMDITETQDLEAHRVAVANGFKVDKRQSASFPSAASHQTEANPLIAQISKTNPKIWATTLTNIHNRYYRGSYAASSASTVLNLVKNAAAANTKITVKQFTHSYNQPSVIATIPGTSSNVVIVSGHFDSINQANPTSGRAPGADDNASAVVTILESLRVLAAAKYAPKNTLEFHFYSGEEGGLLGARAVMQDYVKRGVKVLAVMNQDMTAYSPNHNIAVYTDYVSTPLSNFIIKLVPVYTALPVITDRCGYACSDHGAAYDAGYPAAYVCDENMVDATPYLHTANDALSTMDFDHLHQHLIMEDRARIPVGLPVANPTPSYWHKPTSALANIRLEQHTSQKPYDYIVIGSGISGTMIAYNLLKRFPISRVMMLEAREICSGATGRNGGHTKAASYRSYLQHGEELGKEEALKIARLEYDNIIETHRLAEELKIDCENKLCRTVDIIYDKPTFELGKMAVHALRADVKDEEKQEGKMAWYNIWEDVETVSKRFHVSAKTENPAVKEDEAVAGAFEYMAGRVHAYRFATGVLAECVKMGLQIRTNTPVLELKPGMTGAAFKWDINTSGTGESISAFNVILATNGYTPFLEKSLQGKIVPMRGQITVQRPGRNTTLPAPLPTTLSFIYKNGYEYMIPRPLPNGSQHIVIGGGLGRLPLAGASEFGTVDNASLNQEISKYLHGSLVGYFGAMKWGETGNEEASSRVVQEWTGIMGATADGRPFVGKVPGMVLSNCLHDSNGPEREAPLRSLWISAGFNGHGMVLCLKSAEALVKLIEIDKLGSKNEGPIDLKGLDWFPESFLITQERLDRCHFRGRTDLLPQERP</sequence>
<dbReference type="SUPFAM" id="SSF53187">
    <property type="entry name" value="Zn-dependent exopeptidases"/>
    <property type="match status" value="1"/>
</dbReference>
<dbReference type="Pfam" id="PF01266">
    <property type="entry name" value="DAO"/>
    <property type="match status" value="1"/>
</dbReference>
<protein>
    <recommendedName>
        <fullName evidence="1">Peptide hydrolase</fullName>
        <ecNumber evidence="1">3.4.-.-</ecNumber>
    </recommendedName>
</protein>
<dbReference type="GO" id="GO:0046872">
    <property type="term" value="F:metal ion binding"/>
    <property type="evidence" value="ECO:0007669"/>
    <property type="project" value="UniProtKB-KW"/>
</dbReference>
<name>A0A9P4WXC7_9PLEO</name>
<dbReference type="GO" id="GO:0008233">
    <property type="term" value="F:peptidase activity"/>
    <property type="evidence" value="ECO:0007669"/>
    <property type="project" value="UniProtKB-KW"/>
</dbReference>
<dbReference type="EC" id="3.4.-.-" evidence="1"/>
<feature type="signal peptide" evidence="1">
    <location>
        <begin position="1"/>
        <end position="20"/>
    </location>
</feature>
<dbReference type="InterPro" id="IPR007484">
    <property type="entry name" value="Peptidase_M28"/>
</dbReference>
<dbReference type="Gene3D" id="3.50.50.60">
    <property type="entry name" value="FAD/NAD(P)-binding domain"/>
    <property type="match status" value="1"/>
</dbReference>
<dbReference type="GO" id="GO:0006508">
    <property type="term" value="P:proteolysis"/>
    <property type="evidence" value="ECO:0007669"/>
    <property type="project" value="UniProtKB-KW"/>
</dbReference>
<keyword evidence="5" id="KW-1185">Reference proteome</keyword>
<dbReference type="InterPro" id="IPR006076">
    <property type="entry name" value="FAD-dep_OxRdtase"/>
</dbReference>
<dbReference type="PANTHER" id="PTHR13847">
    <property type="entry name" value="SARCOSINE DEHYDROGENASE-RELATED"/>
    <property type="match status" value="1"/>
</dbReference>
<dbReference type="InterPro" id="IPR036188">
    <property type="entry name" value="FAD/NAD-bd_sf"/>
</dbReference>
<proteinExistence type="inferred from homology"/>
<dbReference type="Gene3D" id="3.40.630.10">
    <property type="entry name" value="Zn peptidases"/>
    <property type="match status" value="1"/>
</dbReference>
<keyword evidence="1" id="KW-0479">Metal-binding</keyword>
<reference evidence="4" key="1">
    <citation type="submission" date="2019-04" db="EMBL/GenBank/DDBJ databases">
        <title>Sequencing of skin fungus with MAO and IRED activity.</title>
        <authorList>
            <person name="Marsaioli A.J."/>
            <person name="Bonatto J.M.C."/>
            <person name="Reis Junior O."/>
        </authorList>
    </citation>
    <scope>NUCLEOTIDE SEQUENCE</scope>
    <source>
        <strain evidence="4">28M1</strain>
    </source>
</reference>
<evidence type="ECO:0000259" key="2">
    <source>
        <dbReference type="Pfam" id="PF01266"/>
    </source>
</evidence>
<dbReference type="Gene3D" id="3.30.9.10">
    <property type="entry name" value="D-Amino Acid Oxidase, subunit A, domain 2"/>
    <property type="match status" value="1"/>
</dbReference>
<keyword evidence="1" id="KW-0378">Hydrolase</keyword>
<dbReference type="Proteomes" id="UP000758155">
    <property type="component" value="Unassembled WGS sequence"/>
</dbReference>
<evidence type="ECO:0000313" key="5">
    <source>
        <dbReference type="Proteomes" id="UP000758155"/>
    </source>
</evidence>
<organism evidence="4 5">
    <name type="scientific">Didymella heteroderae</name>
    <dbReference type="NCBI Taxonomy" id="1769908"/>
    <lineage>
        <taxon>Eukaryota</taxon>
        <taxon>Fungi</taxon>
        <taxon>Dikarya</taxon>
        <taxon>Ascomycota</taxon>
        <taxon>Pezizomycotina</taxon>
        <taxon>Dothideomycetes</taxon>
        <taxon>Pleosporomycetidae</taxon>
        <taxon>Pleosporales</taxon>
        <taxon>Pleosporineae</taxon>
        <taxon>Didymellaceae</taxon>
        <taxon>Didymella</taxon>
    </lineage>
</organism>
<evidence type="ECO:0000259" key="3">
    <source>
        <dbReference type="Pfam" id="PF04389"/>
    </source>
</evidence>
<comment type="caution">
    <text evidence="4">The sequence shown here is derived from an EMBL/GenBank/DDBJ whole genome shotgun (WGS) entry which is preliminary data.</text>
</comment>
<feature type="chain" id="PRO_5040547948" description="Peptide hydrolase" evidence="1">
    <location>
        <begin position="21"/>
        <end position="883"/>
    </location>
</feature>
<dbReference type="PANTHER" id="PTHR13847:SF284">
    <property type="entry name" value="FAD DEPENDENT OXIDOREDUCTASE DOMAIN-CONTAINING PROTEIN"/>
    <property type="match status" value="1"/>
</dbReference>
<keyword evidence="1" id="KW-0732">Signal</keyword>
<dbReference type="AlphaFoldDB" id="A0A9P4WXC7"/>
<gene>
    <name evidence="4" type="ORF">E8E12_008719</name>
</gene>
<feature type="domain" description="Peptidase M28" evidence="3">
    <location>
        <begin position="171"/>
        <end position="361"/>
    </location>
</feature>
<keyword evidence="1" id="KW-0645">Protease</keyword>
<keyword evidence="1" id="KW-0862">Zinc</keyword>
<feature type="domain" description="FAD dependent oxidoreductase" evidence="2">
    <location>
        <begin position="406"/>
        <end position="832"/>
    </location>
</feature>
<dbReference type="SUPFAM" id="SSF51905">
    <property type="entry name" value="FAD/NAD(P)-binding domain"/>
    <property type="match status" value="1"/>
</dbReference>
<accession>A0A9P4WXC7</accession>